<dbReference type="NCBIfam" id="TIGR00430">
    <property type="entry name" value="Q_tRNA_tgt"/>
    <property type="match status" value="1"/>
</dbReference>
<keyword evidence="4 7" id="KW-0671">Queuosine biosynthesis</keyword>
<dbReference type="Proteomes" id="UP000051015">
    <property type="component" value="Unassembled WGS sequence"/>
</dbReference>
<comment type="catalytic activity">
    <reaction evidence="6 7">
        <text>7-aminomethyl-7-carbaguanine + guanosine(34) in tRNA = 7-aminomethyl-7-carbaguanosine(34) in tRNA + guanine</text>
        <dbReference type="Rhea" id="RHEA:24104"/>
        <dbReference type="Rhea" id="RHEA-COMP:10341"/>
        <dbReference type="Rhea" id="RHEA-COMP:10342"/>
        <dbReference type="ChEBI" id="CHEBI:16235"/>
        <dbReference type="ChEBI" id="CHEBI:58703"/>
        <dbReference type="ChEBI" id="CHEBI:74269"/>
        <dbReference type="ChEBI" id="CHEBI:82833"/>
        <dbReference type="EC" id="2.4.2.29"/>
    </reaction>
</comment>
<feature type="region of interest" description="RNA binding; important for wobble base 34 recognition" evidence="7">
    <location>
        <begin position="291"/>
        <end position="295"/>
    </location>
</feature>
<comment type="caution">
    <text evidence="9">The sequence shown here is derived from an EMBL/GenBank/DDBJ whole genome shotgun (WGS) entry which is preliminary data.</text>
</comment>
<feature type="region of interest" description="RNA binding" evidence="7">
    <location>
        <begin position="267"/>
        <end position="273"/>
    </location>
</feature>
<proteinExistence type="inferred from homology"/>
<dbReference type="EC" id="2.4.2.29" evidence="7"/>
<feature type="binding site" evidence="7">
    <location>
        <position position="236"/>
    </location>
    <ligand>
        <name>substrate</name>
    </ligand>
</feature>
<protein>
    <recommendedName>
        <fullName evidence="7">Queuine tRNA-ribosyltransferase</fullName>
        <ecNumber evidence="7">2.4.2.29</ecNumber>
    </recommendedName>
    <alternativeName>
        <fullName evidence="7">Guanine insertion enzyme</fullName>
    </alternativeName>
    <alternativeName>
        <fullName evidence="7">tRNA-guanine transglycosylase</fullName>
    </alternativeName>
</protein>
<evidence type="ECO:0000256" key="7">
    <source>
        <dbReference type="HAMAP-Rule" id="MF_00168"/>
    </source>
</evidence>
<keyword evidence="3 7" id="KW-0819">tRNA processing</keyword>
<reference evidence="9 10" key="1">
    <citation type="journal article" date="2015" name="Genome Announc.">
        <title>Expanding the biotechnology potential of lactobacilli through comparative genomics of 213 strains and associated genera.</title>
        <authorList>
            <person name="Sun Z."/>
            <person name="Harris H.M."/>
            <person name="McCann A."/>
            <person name="Guo C."/>
            <person name="Argimon S."/>
            <person name="Zhang W."/>
            <person name="Yang X."/>
            <person name="Jeffery I.B."/>
            <person name="Cooney J.C."/>
            <person name="Kagawa T.F."/>
            <person name="Liu W."/>
            <person name="Song Y."/>
            <person name="Salvetti E."/>
            <person name="Wrobel A."/>
            <person name="Rasinkangas P."/>
            <person name="Parkhill J."/>
            <person name="Rea M.C."/>
            <person name="O'Sullivan O."/>
            <person name="Ritari J."/>
            <person name="Douillard F.P."/>
            <person name="Paul Ross R."/>
            <person name="Yang R."/>
            <person name="Briner A.E."/>
            <person name="Felis G.E."/>
            <person name="de Vos W.M."/>
            <person name="Barrangou R."/>
            <person name="Klaenhammer T.R."/>
            <person name="Caufield P.W."/>
            <person name="Cui Y."/>
            <person name="Zhang H."/>
            <person name="O'Toole P.W."/>
        </authorList>
    </citation>
    <scope>NUCLEOTIDE SEQUENCE [LARGE SCALE GENOMIC DNA]</scope>
    <source>
        <strain evidence="9 10">DSM 21051</strain>
    </source>
</reference>
<dbReference type="Pfam" id="PF01702">
    <property type="entry name" value="TGT"/>
    <property type="match status" value="1"/>
</dbReference>
<gene>
    <name evidence="7" type="primary">tgt</name>
    <name evidence="9" type="ORF">FC19_GL001276</name>
</gene>
<dbReference type="PANTHER" id="PTHR46499">
    <property type="entry name" value="QUEUINE TRNA-RIBOSYLTRANSFERASE"/>
    <property type="match status" value="1"/>
</dbReference>
<feature type="binding site" evidence="7">
    <location>
        <begin position="112"/>
        <end position="116"/>
    </location>
    <ligand>
        <name>substrate</name>
    </ligand>
</feature>
<feature type="active site" description="Proton acceptor" evidence="7">
    <location>
        <position position="112"/>
    </location>
</feature>
<evidence type="ECO:0000259" key="8">
    <source>
        <dbReference type="Pfam" id="PF01702"/>
    </source>
</evidence>
<keyword evidence="5 7" id="KW-0862">Zinc</keyword>
<dbReference type="NCBIfam" id="TIGR00449">
    <property type="entry name" value="tgt_general"/>
    <property type="match status" value="1"/>
</dbReference>
<dbReference type="STRING" id="1423725.FC19_GL001276"/>
<sequence length="397" mass="45034">MRCLLSSIINKEWRILMTEPAIKYHLIKKEKHTGARLGEIITPHGRFPTPMFMPVGTQASVKSLAPEELDAMGANIILSNTYHLWLRPGEDIVKEAGGLHKFMNWDKGILTDSGGFQVFSLAKMRDITEEGVHFKSHLSGEKLFLSPEKAIQIENALGADIMMSFDECPPFFESYDYIKKSVERTSRWAERGLRAHQNAETQGLFGIVQGGGHKELRAQSAHDLVSMDFPGYSIGGLSVGESKSEMNHVLSFTTPMLPENKPRYLMGVGSADALIDGVIRGIDMFDCVLPTRIARNGSCMTSHGRLVVKNAVYARDFRPIDDNCNCYTCRNFSRAYIRHLIKADETFGLRLTSYHNLYFLIHLMQQVRQAIMDDNLLEFRENFFEEYGFNNENSRNF</sequence>
<evidence type="ECO:0000256" key="1">
    <source>
        <dbReference type="ARBA" id="ARBA00022676"/>
    </source>
</evidence>
<comment type="subunit">
    <text evidence="7">Homodimer. Within each dimer, one monomer is responsible for RNA recognition and catalysis, while the other monomer binds to the replacement base PreQ1.</text>
</comment>
<evidence type="ECO:0000256" key="4">
    <source>
        <dbReference type="ARBA" id="ARBA00022785"/>
    </source>
</evidence>
<dbReference type="FunFam" id="3.20.20.105:FF:000001">
    <property type="entry name" value="Queuine tRNA-ribosyltransferase"/>
    <property type="match status" value="1"/>
</dbReference>
<comment type="function">
    <text evidence="7">Catalyzes the base-exchange of a guanine (G) residue with the queuine precursor 7-aminomethyl-7-deazaguanine (PreQ1) at position 34 (anticodon wobble position) in tRNAs with GU(N) anticodons (tRNA-Asp, -Asn, -His and -Tyr). Catalysis occurs through a double-displacement mechanism. The nucleophile active site attacks the C1' of nucleotide 34 to detach the guanine base from the RNA, forming a covalent enzyme-RNA intermediate. The proton acceptor active site deprotonates the incoming PreQ1, allowing a nucleophilic attack on the C1' of the ribose to form the product. After dissociation, two additional enzymatic reactions on the tRNA convert PreQ1 to queuine (Q), resulting in the hypermodified nucleoside queuosine (7-(((4,5-cis-dihydroxy-2-cyclopenten-1-yl)amino)methyl)-7-deazaguanosine).</text>
</comment>
<accession>A0A0R2CWJ1</accession>
<keyword evidence="1 7" id="KW-0328">Glycosyltransferase</keyword>
<feature type="binding site" evidence="7">
    <location>
        <position position="329"/>
    </location>
    <ligand>
        <name>Zn(2+)</name>
        <dbReference type="ChEBI" id="CHEBI:29105"/>
    </ligand>
</feature>
<keyword evidence="2 7" id="KW-0808">Transferase</keyword>
<feature type="active site" description="Nucleophile" evidence="7">
    <location>
        <position position="286"/>
    </location>
</feature>
<dbReference type="PANTHER" id="PTHR46499:SF1">
    <property type="entry name" value="QUEUINE TRNA-RIBOSYLTRANSFERASE"/>
    <property type="match status" value="1"/>
</dbReference>
<dbReference type="GO" id="GO:0046872">
    <property type="term" value="F:metal ion binding"/>
    <property type="evidence" value="ECO:0007669"/>
    <property type="project" value="UniProtKB-KW"/>
</dbReference>
<dbReference type="InterPro" id="IPR004803">
    <property type="entry name" value="TGT"/>
</dbReference>
<feature type="binding site" evidence="7">
    <location>
        <position position="355"/>
    </location>
    <ligand>
        <name>Zn(2+)</name>
        <dbReference type="ChEBI" id="CHEBI:29105"/>
    </ligand>
</feature>
<evidence type="ECO:0000256" key="6">
    <source>
        <dbReference type="ARBA" id="ARBA00050112"/>
    </source>
</evidence>
<keyword evidence="10" id="KW-1185">Reference proteome</keyword>
<name>A0A0R2CWJ1_9LACO</name>
<dbReference type="GO" id="GO:0008479">
    <property type="term" value="F:tRNA-guanosine(34) queuine transglycosylase activity"/>
    <property type="evidence" value="ECO:0007669"/>
    <property type="project" value="UniProtKB-UniRule"/>
</dbReference>
<dbReference type="EMBL" id="AYZD01000018">
    <property type="protein sequence ID" value="KRM95797.1"/>
    <property type="molecule type" value="Genomic_DNA"/>
</dbReference>
<evidence type="ECO:0000313" key="9">
    <source>
        <dbReference type="EMBL" id="KRM95797.1"/>
    </source>
</evidence>
<evidence type="ECO:0000313" key="10">
    <source>
        <dbReference type="Proteomes" id="UP000051015"/>
    </source>
</evidence>
<dbReference type="InterPro" id="IPR002616">
    <property type="entry name" value="tRNA_ribo_trans-like"/>
</dbReference>
<dbReference type="InterPro" id="IPR036511">
    <property type="entry name" value="TGT-like_sf"/>
</dbReference>
<feature type="binding site" evidence="7">
    <location>
        <position position="166"/>
    </location>
    <ligand>
        <name>substrate</name>
    </ligand>
</feature>
<organism evidence="9 10">
    <name type="scientific">Liquorilactobacillus aquaticus DSM 21051</name>
    <dbReference type="NCBI Taxonomy" id="1423725"/>
    <lineage>
        <taxon>Bacteria</taxon>
        <taxon>Bacillati</taxon>
        <taxon>Bacillota</taxon>
        <taxon>Bacilli</taxon>
        <taxon>Lactobacillales</taxon>
        <taxon>Lactobacillaceae</taxon>
        <taxon>Liquorilactobacillus</taxon>
    </lineage>
</organism>
<dbReference type="Gene3D" id="3.20.20.105">
    <property type="entry name" value="Queuine tRNA-ribosyltransferase-like"/>
    <property type="match status" value="1"/>
</dbReference>
<feature type="domain" description="tRNA-guanine(15) transglycosylase-like" evidence="8">
    <location>
        <begin position="33"/>
        <end position="387"/>
    </location>
</feature>
<dbReference type="UniPathway" id="UPA00392"/>
<comment type="cofactor">
    <cofactor evidence="7">
        <name>Zn(2+)</name>
        <dbReference type="ChEBI" id="CHEBI:29105"/>
    </cofactor>
    <text evidence="7">Binds 1 zinc ion per subunit.</text>
</comment>
<keyword evidence="7" id="KW-0479">Metal-binding</keyword>
<evidence type="ECO:0000256" key="2">
    <source>
        <dbReference type="ARBA" id="ARBA00022679"/>
    </source>
</evidence>
<feature type="binding site" evidence="7">
    <location>
        <position position="324"/>
    </location>
    <ligand>
        <name>Zn(2+)</name>
        <dbReference type="ChEBI" id="CHEBI:29105"/>
    </ligand>
</feature>
<dbReference type="AlphaFoldDB" id="A0A0R2CWJ1"/>
<comment type="similarity">
    <text evidence="7">Belongs to the queuine tRNA-ribosyltransferase family.</text>
</comment>
<dbReference type="PATRIC" id="fig|1423725.3.peg.1314"/>
<dbReference type="SUPFAM" id="SSF51713">
    <property type="entry name" value="tRNA-guanine transglycosylase"/>
    <property type="match status" value="1"/>
</dbReference>
<dbReference type="InterPro" id="IPR050076">
    <property type="entry name" value="ArchSynthase1/Queuine_TRR"/>
</dbReference>
<feature type="binding site" evidence="7">
    <location>
        <position position="209"/>
    </location>
    <ligand>
        <name>substrate</name>
    </ligand>
</feature>
<evidence type="ECO:0000256" key="5">
    <source>
        <dbReference type="ARBA" id="ARBA00022833"/>
    </source>
</evidence>
<dbReference type="HAMAP" id="MF_00168">
    <property type="entry name" value="Q_tRNA_Tgt"/>
    <property type="match status" value="1"/>
</dbReference>
<dbReference type="GO" id="GO:0005829">
    <property type="term" value="C:cytosol"/>
    <property type="evidence" value="ECO:0007669"/>
    <property type="project" value="TreeGrafter"/>
</dbReference>
<dbReference type="GO" id="GO:0008616">
    <property type="term" value="P:tRNA queuosine(34) biosynthetic process"/>
    <property type="evidence" value="ECO:0007669"/>
    <property type="project" value="UniProtKB-UniRule"/>
</dbReference>
<comment type="pathway">
    <text evidence="7">tRNA modification; tRNA-queuosine biosynthesis.</text>
</comment>
<evidence type="ECO:0000256" key="3">
    <source>
        <dbReference type="ARBA" id="ARBA00022694"/>
    </source>
</evidence>
<feature type="binding site" evidence="7">
    <location>
        <position position="326"/>
    </location>
    <ligand>
        <name>Zn(2+)</name>
        <dbReference type="ChEBI" id="CHEBI:29105"/>
    </ligand>
</feature>